<keyword evidence="4" id="KW-1185">Reference proteome</keyword>
<reference evidence="3" key="4">
    <citation type="submission" date="2025-08" db="UniProtKB">
        <authorList>
            <consortium name="Ensembl"/>
        </authorList>
    </citation>
    <scope>IDENTIFICATION</scope>
</reference>
<name>A0A4W3HB58_CALMI</name>
<organism evidence="3 4">
    <name type="scientific">Callorhinchus milii</name>
    <name type="common">Ghost shark</name>
    <dbReference type="NCBI Taxonomy" id="7868"/>
    <lineage>
        <taxon>Eukaryota</taxon>
        <taxon>Metazoa</taxon>
        <taxon>Chordata</taxon>
        <taxon>Craniata</taxon>
        <taxon>Vertebrata</taxon>
        <taxon>Chondrichthyes</taxon>
        <taxon>Holocephali</taxon>
        <taxon>Chimaeriformes</taxon>
        <taxon>Callorhinchidae</taxon>
        <taxon>Callorhinchus</taxon>
    </lineage>
</organism>
<keyword evidence="2" id="KW-1133">Transmembrane helix</keyword>
<proteinExistence type="predicted"/>
<dbReference type="STRING" id="7868.ENSCMIP00000012590"/>
<evidence type="ECO:0000256" key="1">
    <source>
        <dbReference type="SAM" id="MobiDB-lite"/>
    </source>
</evidence>
<reference evidence="4" key="3">
    <citation type="journal article" date="2014" name="Nature">
        <title>Elephant shark genome provides unique insights into gnathostome evolution.</title>
        <authorList>
            <consortium name="International Elephant Shark Genome Sequencing Consortium"/>
            <person name="Venkatesh B."/>
            <person name="Lee A.P."/>
            <person name="Ravi V."/>
            <person name="Maurya A.K."/>
            <person name="Lian M.M."/>
            <person name="Swann J.B."/>
            <person name="Ohta Y."/>
            <person name="Flajnik M.F."/>
            <person name="Sutoh Y."/>
            <person name="Kasahara M."/>
            <person name="Hoon S."/>
            <person name="Gangu V."/>
            <person name="Roy S.W."/>
            <person name="Irimia M."/>
            <person name="Korzh V."/>
            <person name="Kondrychyn I."/>
            <person name="Lim Z.W."/>
            <person name="Tay B.H."/>
            <person name="Tohari S."/>
            <person name="Kong K.W."/>
            <person name="Ho S."/>
            <person name="Lorente-Galdos B."/>
            <person name="Quilez J."/>
            <person name="Marques-Bonet T."/>
            <person name="Raney B.J."/>
            <person name="Ingham P.W."/>
            <person name="Tay A."/>
            <person name="Hillier L.W."/>
            <person name="Minx P."/>
            <person name="Boehm T."/>
            <person name="Wilson R.K."/>
            <person name="Brenner S."/>
            <person name="Warren W.C."/>
        </authorList>
    </citation>
    <scope>NUCLEOTIDE SEQUENCE [LARGE SCALE GENOMIC DNA]</scope>
</reference>
<keyword evidence="2" id="KW-0472">Membrane</keyword>
<reference evidence="4" key="2">
    <citation type="journal article" date="2007" name="PLoS Biol.">
        <title>Survey sequencing and comparative analysis of the elephant shark (Callorhinchus milii) genome.</title>
        <authorList>
            <person name="Venkatesh B."/>
            <person name="Kirkness E.F."/>
            <person name="Loh Y.H."/>
            <person name="Halpern A.L."/>
            <person name="Lee A.P."/>
            <person name="Johnson J."/>
            <person name="Dandona N."/>
            <person name="Viswanathan L.D."/>
            <person name="Tay A."/>
            <person name="Venter J.C."/>
            <person name="Strausberg R.L."/>
            <person name="Brenner S."/>
        </authorList>
    </citation>
    <scope>NUCLEOTIDE SEQUENCE [LARGE SCALE GENOMIC DNA]</scope>
</reference>
<feature type="transmembrane region" description="Helical" evidence="2">
    <location>
        <begin position="29"/>
        <end position="52"/>
    </location>
</feature>
<reference evidence="4" key="1">
    <citation type="journal article" date="2006" name="Science">
        <title>Ancient noncoding elements conserved in the human genome.</title>
        <authorList>
            <person name="Venkatesh B."/>
            <person name="Kirkness E.F."/>
            <person name="Loh Y.H."/>
            <person name="Halpern A.L."/>
            <person name="Lee A.P."/>
            <person name="Johnson J."/>
            <person name="Dandona N."/>
            <person name="Viswanathan L.D."/>
            <person name="Tay A."/>
            <person name="Venter J.C."/>
            <person name="Strausberg R.L."/>
            <person name="Brenner S."/>
        </authorList>
    </citation>
    <scope>NUCLEOTIDE SEQUENCE [LARGE SCALE GENOMIC DNA]</scope>
</reference>
<evidence type="ECO:0000313" key="3">
    <source>
        <dbReference type="Ensembl" id="ENSCMIP00000012590.1"/>
    </source>
</evidence>
<dbReference type="AlphaFoldDB" id="A0A4W3HB58"/>
<evidence type="ECO:0000256" key="2">
    <source>
        <dbReference type="SAM" id="Phobius"/>
    </source>
</evidence>
<reference evidence="3" key="5">
    <citation type="submission" date="2025-09" db="UniProtKB">
        <authorList>
            <consortium name="Ensembl"/>
        </authorList>
    </citation>
    <scope>IDENTIFICATION</scope>
</reference>
<dbReference type="InParanoid" id="A0A4W3HB58"/>
<dbReference type="GeneTree" id="ENSGT00900000141555"/>
<protein>
    <submittedName>
        <fullName evidence="3">Uncharacterized protein</fullName>
    </submittedName>
</protein>
<sequence length="152" mass="17074">MNSNEWSGTQCERPAPKSSKTENNTGRNITFIVPIVVLVLLIIAVVVGVIICKRRQRVKRVRRHPLTNGGMNVEIGNPTYNMYEVRPGHEGAGELLDPDFTLDPEKPTNYTNPVYTKLYLDAPNCRNSLATTEEKKELLPKKLQDGLRETVA</sequence>
<accession>A0A4W3HB58</accession>
<feature type="compositionally biased region" description="Polar residues" evidence="1">
    <location>
        <begin position="1"/>
        <end position="10"/>
    </location>
</feature>
<dbReference type="Ensembl" id="ENSCMIT00000012878.1">
    <property type="protein sequence ID" value="ENSCMIP00000012590.1"/>
    <property type="gene ID" value="ENSCMIG00000006389.1"/>
</dbReference>
<evidence type="ECO:0000313" key="4">
    <source>
        <dbReference type="Proteomes" id="UP000314986"/>
    </source>
</evidence>
<dbReference type="Proteomes" id="UP000314986">
    <property type="component" value="Unassembled WGS sequence"/>
</dbReference>
<dbReference type="OMA" id="MNSCSAN"/>
<keyword evidence="2" id="KW-0812">Transmembrane</keyword>
<feature type="region of interest" description="Disordered" evidence="1">
    <location>
        <begin position="1"/>
        <end position="24"/>
    </location>
</feature>